<evidence type="ECO:0000313" key="5">
    <source>
        <dbReference type="Proteomes" id="UP000028761"/>
    </source>
</evidence>
<feature type="compositionally biased region" description="Basic and acidic residues" evidence="3">
    <location>
        <begin position="45"/>
        <end position="63"/>
    </location>
</feature>
<dbReference type="Ensembl" id="ENSPANT00000067286.1">
    <property type="protein sequence ID" value="ENSPANP00000053308.1"/>
    <property type="gene ID" value="ENSPANG00000041207.1"/>
</dbReference>
<feature type="region of interest" description="Disordered" evidence="3">
    <location>
        <begin position="1"/>
        <end position="63"/>
    </location>
</feature>
<evidence type="ECO:0000313" key="4">
    <source>
        <dbReference type="Ensembl" id="ENSPANP00000053308.1"/>
    </source>
</evidence>
<feature type="compositionally biased region" description="Polar residues" evidence="3">
    <location>
        <begin position="10"/>
        <end position="25"/>
    </location>
</feature>
<gene>
    <name evidence="4" type="primary">TXLNB</name>
</gene>
<sequence>MEANHAEQLSAEQQSTPPGDSSSLPRHNGLEKEDGQDSSTPVQPPEKEADVHPDISEELNRQLEDIINTYGSAASTAGKLMGLTARASEQPENAESPDNEDGDCEETTEEAGREPVASGEPPTVKEPVSNKEQKLEKKILKGLGKEANLLMQNLNKLPTPEEKFDFLFKKYAELLDEHRTEQKKLKLLQKKQVQIQKEKDQLQGEHSRAILARSKLESLCRELQRHNKTLKEEALQRAREEEEKRKEITSHFQSTLTDIQGQIEQQSERNMKLCQENTELAEKLKSIIDQYELREELLNQAAEWKLQAKVLKEQETVLQAQLTLYSGRFEEFQSTLTKSNEVFATFKQEMDKTTKKMKKLEKDTATWKARFENCNKALLDMIEEKALRAKEYECFVMKIGRLENLCRALQEERNELYKKIRDTKVSEKDDQSQHTSDEEPESNVSVDQEIDAEEVNSVQTAVKNLATAFMIIHHSQSTPHQSKETQPKISSSQESSDAALKEPEQPPLIPSRDSESPLPPLTPQAEAEGGSEAEPPSKASNSPAGLEAQTQCEGLSVGAQADQQSWKPEAEASSQAPQAPTEASLQEMEADVPTPACTAEEHVAAMVPACEPSRQPPPAAAAEELPVGASAGPQPPNLADANLEGVD</sequence>
<feature type="compositionally biased region" description="Polar residues" evidence="3">
    <location>
        <begin position="487"/>
        <end position="496"/>
    </location>
</feature>
<feature type="compositionally biased region" description="Polar residues" evidence="3">
    <location>
        <begin position="561"/>
        <end position="584"/>
    </location>
</feature>
<organism evidence="4 5">
    <name type="scientific">Papio anubis</name>
    <name type="common">Olive baboon</name>
    <dbReference type="NCBI Taxonomy" id="9555"/>
    <lineage>
        <taxon>Eukaryota</taxon>
        <taxon>Metazoa</taxon>
        <taxon>Chordata</taxon>
        <taxon>Craniata</taxon>
        <taxon>Vertebrata</taxon>
        <taxon>Euteleostomi</taxon>
        <taxon>Mammalia</taxon>
        <taxon>Eutheria</taxon>
        <taxon>Euarchontoglires</taxon>
        <taxon>Primates</taxon>
        <taxon>Haplorrhini</taxon>
        <taxon>Catarrhini</taxon>
        <taxon>Cercopithecidae</taxon>
        <taxon>Cercopithecinae</taxon>
        <taxon>Papio</taxon>
    </lineage>
</organism>
<feature type="region of interest" description="Disordered" evidence="3">
    <location>
        <begin position="422"/>
        <end position="449"/>
    </location>
</feature>
<reference evidence="4" key="3">
    <citation type="submission" date="2025-09" db="UniProtKB">
        <authorList>
            <consortium name="Ensembl"/>
        </authorList>
    </citation>
    <scope>IDENTIFICATION</scope>
</reference>
<evidence type="ECO:0000256" key="2">
    <source>
        <dbReference type="SAM" id="Coils"/>
    </source>
</evidence>
<dbReference type="AlphaFoldDB" id="A0A8I5N7H0"/>
<protein>
    <submittedName>
        <fullName evidence="4">Taxilin beta</fullName>
    </submittedName>
</protein>
<feature type="coiled-coil region" evidence="2">
    <location>
        <begin position="343"/>
        <end position="370"/>
    </location>
</feature>
<dbReference type="PANTHER" id="PTHR16127:SF10">
    <property type="entry name" value="BETA-TAXILIN"/>
    <property type="match status" value="1"/>
</dbReference>
<feature type="compositionally biased region" description="Polar residues" evidence="3">
    <location>
        <begin position="538"/>
        <end position="553"/>
    </location>
</feature>
<feature type="coiled-coil region" evidence="2">
    <location>
        <begin position="171"/>
        <end position="314"/>
    </location>
</feature>
<comment type="similarity">
    <text evidence="1">Belongs to the taxilin family.</text>
</comment>
<name>A0A8I5N7H0_PAPAN</name>
<evidence type="ECO:0000256" key="1">
    <source>
        <dbReference type="ARBA" id="ARBA00009550"/>
    </source>
</evidence>
<feature type="compositionally biased region" description="Low complexity" evidence="3">
    <location>
        <begin position="525"/>
        <end position="537"/>
    </location>
</feature>
<feature type="compositionally biased region" description="Basic and acidic residues" evidence="3">
    <location>
        <begin position="422"/>
        <end position="437"/>
    </location>
</feature>
<proteinExistence type="inferred from homology"/>
<dbReference type="InterPro" id="IPR026183">
    <property type="entry name" value="Taxilin_fam"/>
</dbReference>
<feature type="compositionally biased region" description="Acidic residues" evidence="3">
    <location>
        <begin position="95"/>
        <end position="109"/>
    </location>
</feature>
<dbReference type="PANTHER" id="PTHR16127">
    <property type="entry name" value="TAXILIN"/>
    <property type="match status" value="1"/>
</dbReference>
<accession>A0A8I5N7H0</accession>
<reference evidence="4 5" key="1">
    <citation type="submission" date="2012-03" db="EMBL/GenBank/DDBJ databases">
        <title>Whole Genome Assembly of Papio anubis.</title>
        <authorList>
            <person name="Liu Y.L."/>
            <person name="Abraham K.A."/>
            <person name="Akbar H.A."/>
            <person name="Ali S.A."/>
            <person name="Anosike U.A."/>
            <person name="Aqrawi P.A."/>
            <person name="Arias F.A."/>
            <person name="Attaway T.A."/>
            <person name="Awwad R.A."/>
            <person name="Babu C.B."/>
            <person name="Bandaranaike D.B."/>
            <person name="Battles P.B."/>
            <person name="Bell A.B."/>
            <person name="Beltran B.B."/>
            <person name="Berhane-Mersha D.B."/>
            <person name="Bess C.B."/>
            <person name="Bickham C.B."/>
            <person name="Bolden T.B."/>
            <person name="Carter K.C."/>
            <person name="Chau D.C."/>
            <person name="Chavez A.C."/>
            <person name="Clerc-Blankenburg K.C."/>
            <person name="Coyle M.C."/>
            <person name="Dao M.D."/>
            <person name="Davila M.L.D."/>
            <person name="Davy-Carroll L.D."/>
            <person name="Denson S.D."/>
            <person name="Dinh H.D."/>
            <person name="Fernandez S.F."/>
            <person name="Fernando P.F."/>
            <person name="Forbes L.F."/>
            <person name="Francis C.F."/>
            <person name="Francisco L.F."/>
            <person name="Fu Q.F."/>
            <person name="Garcia-Iii R.G."/>
            <person name="Garrett T.G."/>
            <person name="Gross S.G."/>
            <person name="Gubbala S.G."/>
            <person name="Hirani K.H."/>
            <person name="Hogues M.H."/>
            <person name="Hollins B.H."/>
            <person name="Jackson L.J."/>
            <person name="Javaid M.J."/>
            <person name="Jhangiani S.J."/>
            <person name="Johnson A.J."/>
            <person name="Johnson B.J."/>
            <person name="Jones J.J."/>
            <person name="Joshi V.J."/>
            <person name="Kalu J.K."/>
            <person name="Khan N.K."/>
            <person name="Korchina V.K."/>
            <person name="Kovar C.K."/>
            <person name="Lago L.L."/>
            <person name="Lara F.L."/>
            <person name="Le T.-K.L."/>
            <person name="Lee S.L."/>
            <person name="Legall-Iii F.L."/>
            <person name="Lemon S.L."/>
            <person name="Liu J.L."/>
            <person name="Liu Y.-S.L."/>
            <person name="Liyanage D.L."/>
            <person name="Lopez J.L."/>
            <person name="Lorensuhewa L.L."/>
            <person name="Mata R.M."/>
            <person name="Mathew T.M."/>
            <person name="Mercado C.M."/>
            <person name="Mercado I.M."/>
            <person name="Morales K.M."/>
            <person name="Morgan M.M."/>
            <person name="Munidasa M.M."/>
            <person name="Ngo D.N."/>
            <person name="Nguyen L.N."/>
            <person name="Nguyen T.N."/>
            <person name="Nguyen N.N."/>
            <person name="Obregon M.O."/>
            <person name="Okwuonu G.O."/>
            <person name="Ongeri F.O."/>
            <person name="Onwere C.O."/>
            <person name="Osifeso I.O."/>
            <person name="Parra A.P."/>
            <person name="Patil S.P."/>
            <person name="Perez A.P."/>
            <person name="Perez Y.P."/>
            <person name="Pham C.P."/>
            <person name="Pu L.-L.P."/>
            <person name="Puazo M.P."/>
            <person name="Quiroz J.Q."/>
            <person name="Rouhana J.R."/>
            <person name="Ruiz M.R."/>
            <person name="Ruiz S.-J.R."/>
            <person name="Saada N.S."/>
            <person name="Santibanez J.S."/>
            <person name="Scheel M.S."/>
            <person name="Schneider B.S."/>
            <person name="Simmons D.S."/>
            <person name="Sisson I.S."/>
            <person name="Tang L.-Y.T."/>
            <person name="Thornton R.T."/>
            <person name="Tisius J.T."/>
            <person name="Toledanes G.T."/>
            <person name="Trejos Z.T."/>
            <person name="Usmani K.U."/>
            <person name="Varghese R.V."/>
            <person name="Vattathil S.V."/>
            <person name="Vee V.V."/>
            <person name="Walker D.W."/>
            <person name="Weissenberger G.W."/>
            <person name="White C.W."/>
            <person name="Williams A.W."/>
            <person name="Woodworth J.W."/>
            <person name="Wright R.W."/>
            <person name="Zhu Y.Z."/>
            <person name="Han Y.H."/>
            <person name="Newsham I.N."/>
            <person name="Nazareth L.N."/>
            <person name="Worley K.W."/>
            <person name="Muzny D.M."/>
            <person name="Rogers J.R."/>
            <person name="Gibbs R.G."/>
        </authorList>
    </citation>
    <scope>NUCLEOTIDE SEQUENCE [LARGE SCALE GENOMIC DNA]</scope>
</reference>
<dbReference type="Pfam" id="PF09728">
    <property type="entry name" value="Taxilin"/>
    <property type="match status" value="1"/>
</dbReference>
<dbReference type="Proteomes" id="UP000028761">
    <property type="component" value="Chromosome 6"/>
</dbReference>
<dbReference type="GO" id="GO:0019905">
    <property type="term" value="F:syntaxin binding"/>
    <property type="evidence" value="ECO:0007669"/>
    <property type="project" value="InterPro"/>
</dbReference>
<keyword evidence="5" id="KW-1185">Reference proteome</keyword>
<feature type="region of interest" description="Disordered" evidence="3">
    <location>
        <begin position="81"/>
        <end position="133"/>
    </location>
</feature>
<feature type="region of interest" description="Disordered" evidence="3">
    <location>
        <begin position="476"/>
        <end position="647"/>
    </location>
</feature>
<evidence type="ECO:0000256" key="3">
    <source>
        <dbReference type="SAM" id="MobiDB-lite"/>
    </source>
</evidence>
<keyword evidence="2" id="KW-0175">Coiled coil</keyword>
<dbReference type="GeneTree" id="ENSGT00940000157418"/>
<reference evidence="4" key="2">
    <citation type="submission" date="2025-08" db="UniProtKB">
        <authorList>
            <consortium name="Ensembl"/>
        </authorList>
    </citation>
    <scope>IDENTIFICATION</scope>
</reference>